<dbReference type="GO" id="GO:0006121">
    <property type="term" value="P:mitochondrial electron transport, succinate to ubiquinone"/>
    <property type="evidence" value="ECO:0007669"/>
    <property type="project" value="TreeGrafter"/>
</dbReference>
<organism evidence="8">
    <name type="scientific">Chloropicon laureae</name>
    <dbReference type="NCBI Taxonomy" id="464258"/>
    <lineage>
        <taxon>Eukaryota</taxon>
        <taxon>Viridiplantae</taxon>
        <taxon>Chlorophyta</taxon>
        <taxon>Chloropicophyceae</taxon>
        <taxon>Chloropicales</taxon>
        <taxon>Chloropicaceae</taxon>
        <taxon>Chloropicon</taxon>
    </lineage>
</organism>
<dbReference type="GO" id="GO:0009055">
    <property type="term" value="F:electron transfer activity"/>
    <property type="evidence" value="ECO:0007669"/>
    <property type="project" value="InterPro"/>
</dbReference>
<dbReference type="GO" id="GO:0016020">
    <property type="term" value="C:membrane"/>
    <property type="evidence" value="ECO:0007669"/>
    <property type="project" value="UniProtKB-SubCell"/>
</dbReference>
<dbReference type="GO" id="GO:0005739">
    <property type="term" value="C:mitochondrion"/>
    <property type="evidence" value="ECO:0007669"/>
    <property type="project" value="GOC"/>
</dbReference>
<dbReference type="NCBIfam" id="TIGR02970">
    <property type="entry name" value="succ_dehyd_cytB"/>
    <property type="match status" value="1"/>
</dbReference>
<dbReference type="InterPro" id="IPR034804">
    <property type="entry name" value="SQR/QFR_C/D"/>
</dbReference>
<dbReference type="CDD" id="cd03499">
    <property type="entry name" value="SQR_TypeC_SdhC"/>
    <property type="match status" value="1"/>
</dbReference>
<dbReference type="GO" id="GO:0046872">
    <property type="term" value="F:metal ion binding"/>
    <property type="evidence" value="ECO:0007669"/>
    <property type="project" value="UniProtKB-KW"/>
</dbReference>
<evidence type="ECO:0000256" key="5">
    <source>
        <dbReference type="ARBA" id="ARBA00022989"/>
    </source>
</evidence>
<evidence type="ECO:0000256" key="6">
    <source>
        <dbReference type="ARBA" id="ARBA00023004"/>
    </source>
</evidence>
<evidence type="ECO:0000313" key="8">
    <source>
        <dbReference type="EMBL" id="CAE0025043.1"/>
    </source>
</evidence>
<dbReference type="SUPFAM" id="SSF81343">
    <property type="entry name" value="Fumarate reductase respiratory complex transmembrane subunits"/>
    <property type="match status" value="1"/>
</dbReference>
<keyword evidence="4" id="KW-0479">Metal-binding</keyword>
<dbReference type="EMBL" id="HBHU01011126">
    <property type="protein sequence ID" value="CAE0025043.1"/>
    <property type="molecule type" value="Transcribed_RNA"/>
</dbReference>
<reference evidence="8" key="1">
    <citation type="submission" date="2021-01" db="EMBL/GenBank/DDBJ databases">
        <authorList>
            <person name="Corre E."/>
            <person name="Pelletier E."/>
            <person name="Niang G."/>
            <person name="Scheremetjew M."/>
            <person name="Finn R."/>
            <person name="Kale V."/>
            <person name="Holt S."/>
            <person name="Cochrane G."/>
            <person name="Meng A."/>
            <person name="Brown T."/>
            <person name="Cohen L."/>
        </authorList>
    </citation>
    <scope>NUCLEOTIDE SEQUENCE</scope>
    <source>
        <strain evidence="8">RCC856</strain>
    </source>
</reference>
<evidence type="ECO:0008006" key="9">
    <source>
        <dbReference type="Google" id="ProtNLM"/>
    </source>
</evidence>
<dbReference type="Pfam" id="PF01127">
    <property type="entry name" value="Sdh_cyt"/>
    <property type="match status" value="1"/>
</dbReference>
<sequence>MFLRSAYAVLRQAKAGAPVAQSVAAAGKLPSNPQLLALAATQVQVRNIGSWIPEFWGKKSKYTEGTEFLGTPKNHLDLVKKRPLSPDLFSIDGSGTHYKMPVAALSSITNRVTGVGMTGGMLGLGMLSLSGSDPMATIECLKAAYPLLVPVAKAGITFPLVYHYLAGVRHLVWDTYHIGNQTHKSLLDKDAVESSSNALFAGSIALSGVIACL</sequence>
<dbReference type="Gene3D" id="1.20.1300.10">
    <property type="entry name" value="Fumarate reductase/succinate dehydrogenase, transmembrane subunit"/>
    <property type="match status" value="1"/>
</dbReference>
<evidence type="ECO:0000256" key="1">
    <source>
        <dbReference type="ARBA" id="ARBA00004370"/>
    </source>
</evidence>
<proteinExistence type="predicted"/>
<dbReference type="PANTHER" id="PTHR10978">
    <property type="entry name" value="SUCCINATE DEHYDROGENASE CYTOCHROME B560 SUBUNIT"/>
    <property type="match status" value="1"/>
</dbReference>
<evidence type="ECO:0000256" key="2">
    <source>
        <dbReference type="ARBA" id="ARBA00022617"/>
    </source>
</evidence>
<dbReference type="PANTHER" id="PTHR10978:SF5">
    <property type="entry name" value="SUCCINATE DEHYDROGENASE CYTOCHROME B560 SUBUNIT, MITOCHONDRIAL"/>
    <property type="match status" value="1"/>
</dbReference>
<gene>
    <name evidence="8" type="ORF">CLAU1311_LOCUS7258</name>
</gene>
<keyword evidence="3" id="KW-0812">Transmembrane</keyword>
<evidence type="ECO:0000256" key="7">
    <source>
        <dbReference type="ARBA" id="ARBA00023136"/>
    </source>
</evidence>
<keyword evidence="6" id="KW-0408">Iron</keyword>
<evidence type="ECO:0000256" key="3">
    <source>
        <dbReference type="ARBA" id="ARBA00022692"/>
    </source>
</evidence>
<dbReference type="InterPro" id="IPR000701">
    <property type="entry name" value="SuccDH_FuR_B_TM-su"/>
</dbReference>
<dbReference type="GO" id="GO:0006099">
    <property type="term" value="P:tricarboxylic acid cycle"/>
    <property type="evidence" value="ECO:0007669"/>
    <property type="project" value="InterPro"/>
</dbReference>
<dbReference type="AlphaFoldDB" id="A0A7S3E539"/>
<comment type="subcellular location">
    <subcellularLocation>
        <location evidence="1">Membrane</location>
    </subcellularLocation>
</comment>
<keyword evidence="2" id="KW-0349">Heme</keyword>
<evidence type="ECO:0000256" key="4">
    <source>
        <dbReference type="ARBA" id="ARBA00022723"/>
    </source>
</evidence>
<keyword evidence="7" id="KW-0472">Membrane</keyword>
<accession>A0A7S3E539</accession>
<name>A0A7S3E539_9CHLO</name>
<protein>
    <recommendedName>
        <fullName evidence="9">Succinate dehydrogenase subunit C</fullName>
    </recommendedName>
</protein>
<dbReference type="InterPro" id="IPR014314">
    <property type="entry name" value="Succ_DH_cytb556"/>
</dbReference>
<keyword evidence="5" id="KW-1133">Transmembrane helix</keyword>